<dbReference type="Proteomes" id="UP000298631">
    <property type="component" value="Chromosome"/>
</dbReference>
<keyword evidence="2" id="KW-1185">Reference proteome</keyword>
<reference evidence="1 2" key="1">
    <citation type="submission" date="2019-05" db="EMBL/GenBank/DDBJ databases">
        <title>Pseudorhodobacter turbinis sp. nov., isolated from the gut of the Korean turban shell.</title>
        <authorList>
            <person name="Jeong Y.-S."/>
            <person name="Kang W.-R."/>
            <person name="Bae J.-W."/>
        </authorList>
    </citation>
    <scope>NUCLEOTIDE SEQUENCE [LARGE SCALE GENOMIC DNA]</scope>
    <source>
        <strain evidence="1 2">S12M18</strain>
    </source>
</reference>
<evidence type="ECO:0008006" key="3">
    <source>
        <dbReference type="Google" id="ProtNLM"/>
    </source>
</evidence>
<proteinExistence type="predicted"/>
<accession>A0A4P8EFJ9</accession>
<gene>
    <name evidence="1" type="ORF">EOK75_07180</name>
</gene>
<evidence type="ECO:0000313" key="2">
    <source>
        <dbReference type="Proteomes" id="UP000298631"/>
    </source>
</evidence>
<name>A0A4P8EFJ9_9RHOB</name>
<sequence length="130" mass="13528">MALTLNIRGQKSWSRVLSATVPLALLFAVFLTLSSSVVGGSVTTAPRPAATQEVVAVMGHLAPCCEQPGQKTYHGGVGAHIACAFCVPIPQSFEQIAPASGSENFSQAFAMMQSRSAAPDPFPPKIMLAV</sequence>
<evidence type="ECO:0000313" key="1">
    <source>
        <dbReference type="EMBL" id="QCO55549.1"/>
    </source>
</evidence>
<dbReference type="RefSeq" id="WP_137193216.1">
    <property type="nucleotide sequence ID" value="NZ_CP039964.1"/>
</dbReference>
<dbReference type="EMBL" id="CP039964">
    <property type="protein sequence ID" value="QCO55549.1"/>
    <property type="molecule type" value="Genomic_DNA"/>
</dbReference>
<dbReference type="AlphaFoldDB" id="A0A4P8EFJ9"/>
<organism evidence="1 2">
    <name type="scientific">Pseudorhodobacter turbinis</name>
    <dbReference type="NCBI Taxonomy" id="2500533"/>
    <lineage>
        <taxon>Bacteria</taxon>
        <taxon>Pseudomonadati</taxon>
        <taxon>Pseudomonadota</taxon>
        <taxon>Alphaproteobacteria</taxon>
        <taxon>Rhodobacterales</taxon>
        <taxon>Paracoccaceae</taxon>
        <taxon>Pseudorhodobacter</taxon>
    </lineage>
</organism>
<protein>
    <recommendedName>
        <fullName evidence="3">DUF2946 domain-containing protein</fullName>
    </recommendedName>
</protein>
<dbReference type="KEGG" id="pseb:EOK75_07180"/>